<dbReference type="Pfam" id="PF00665">
    <property type="entry name" value="rve"/>
    <property type="match status" value="1"/>
</dbReference>
<feature type="domain" description="Integrase catalytic" evidence="1">
    <location>
        <begin position="26"/>
        <end position="138"/>
    </location>
</feature>
<organism evidence="2 3">
    <name type="scientific">Mytilus coruscus</name>
    <name type="common">Sea mussel</name>
    <dbReference type="NCBI Taxonomy" id="42192"/>
    <lineage>
        <taxon>Eukaryota</taxon>
        <taxon>Metazoa</taxon>
        <taxon>Spiralia</taxon>
        <taxon>Lophotrochozoa</taxon>
        <taxon>Mollusca</taxon>
        <taxon>Bivalvia</taxon>
        <taxon>Autobranchia</taxon>
        <taxon>Pteriomorphia</taxon>
        <taxon>Mytilida</taxon>
        <taxon>Mytiloidea</taxon>
        <taxon>Mytilidae</taxon>
        <taxon>Mytilinae</taxon>
        <taxon>Mytilus</taxon>
    </lineage>
</organism>
<dbReference type="InterPro" id="IPR001584">
    <property type="entry name" value="Integrase_cat-core"/>
</dbReference>
<gene>
    <name evidence="2" type="ORF">MCOR_27199</name>
</gene>
<dbReference type="PANTHER" id="PTHR37984">
    <property type="entry name" value="PROTEIN CBG26694"/>
    <property type="match status" value="1"/>
</dbReference>
<dbReference type="GO" id="GO:0003676">
    <property type="term" value="F:nucleic acid binding"/>
    <property type="evidence" value="ECO:0007669"/>
    <property type="project" value="InterPro"/>
</dbReference>
<dbReference type="EMBL" id="CACVKT020004932">
    <property type="protein sequence ID" value="CAC5392251.1"/>
    <property type="molecule type" value="Genomic_DNA"/>
</dbReference>
<dbReference type="InterPro" id="IPR050951">
    <property type="entry name" value="Retrovirus_Pol_polyprotein"/>
</dbReference>
<dbReference type="SUPFAM" id="SSF50249">
    <property type="entry name" value="Nucleic acid-binding proteins"/>
    <property type="match status" value="1"/>
</dbReference>
<evidence type="ECO:0000259" key="1">
    <source>
        <dbReference type="PROSITE" id="PS50994"/>
    </source>
</evidence>
<dbReference type="Gene3D" id="2.40.50.140">
    <property type="entry name" value="Nucleic acid-binding proteins"/>
    <property type="match status" value="1"/>
</dbReference>
<evidence type="ECO:0000313" key="3">
    <source>
        <dbReference type="Proteomes" id="UP000507470"/>
    </source>
</evidence>
<name>A0A6J8C9N1_MYTCO</name>
<dbReference type="Proteomes" id="UP000507470">
    <property type="component" value="Unassembled WGS sequence"/>
</dbReference>
<dbReference type="SUPFAM" id="SSF53098">
    <property type="entry name" value="Ribonuclease H-like"/>
    <property type="match status" value="1"/>
</dbReference>
<protein>
    <recommendedName>
        <fullName evidence="1">Integrase catalytic domain-containing protein</fullName>
    </recommendedName>
</protein>
<dbReference type="OrthoDB" id="5988424at2759"/>
<accession>A0A6J8C9N1</accession>
<sequence>MQTKKHKSCIPCLASTPKNVFEPLQMSEIPNNVWENLSMDFCGPFSNGYYVMVIIDEYSRYPIIEAVTSLTSKSVRPLQDKNISIFVIPKELKSNNGPPFNSQEFRNFADIMERRKQLEEKEGKKNKQTTRQLDRTVNVVAAVMNKSNSELVDVRGTLINKCTSIIADNTQQMELTLWKHHIDKVVVGKTYHFTNVSTRFFHTYTLTTTSSTDINDHDDLLDIADYQEESTSTTITGAITQIILHKSAQCGNCHKSIKEIPTGN</sequence>
<dbReference type="Gene3D" id="3.30.420.10">
    <property type="entry name" value="Ribonuclease H-like superfamily/Ribonuclease H"/>
    <property type="match status" value="1"/>
</dbReference>
<keyword evidence="3" id="KW-1185">Reference proteome</keyword>
<reference evidence="2 3" key="1">
    <citation type="submission" date="2020-06" db="EMBL/GenBank/DDBJ databases">
        <authorList>
            <person name="Li R."/>
            <person name="Bekaert M."/>
        </authorList>
    </citation>
    <scope>NUCLEOTIDE SEQUENCE [LARGE SCALE GENOMIC DNA]</scope>
    <source>
        <strain evidence="3">wild</strain>
    </source>
</reference>
<dbReference type="InterPro" id="IPR012337">
    <property type="entry name" value="RNaseH-like_sf"/>
</dbReference>
<dbReference type="GO" id="GO:0015074">
    <property type="term" value="P:DNA integration"/>
    <property type="evidence" value="ECO:0007669"/>
    <property type="project" value="InterPro"/>
</dbReference>
<proteinExistence type="predicted"/>
<dbReference type="AlphaFoldDB" id="A0A6J8C9N1"/>
<evidence type="ECO:0000313" key="2">
    <source>
        <dbReference type="EMBL" id="CAC5392251.1"/>
    </source>
</evidence>
<dbReference type="InterPro" id="IPR036397">
    <property type="entry name" value="RNaseH_sf"/>
</dbReference>
<dbReference type="PROSITE" id="PS50994">
    <property type="entry name" value="INTEGRASE"/>
    <property type="match status" value="1"/>
</dbReference>
<dbReference type="InterPro" id="IPR012340">
    <property type="entry name" value="NA-bd_OB-fold"/>
</dbReference>
<dbReference type="PANTHER" id="PTHR37984:SF5">
    <property type="entry name" value="PROTEIN NYNRIN-LIKE"/>
    <property type="match status" value="1"/>
</dbReference>